<comment type="caution">
    <text evidence="1">The sequence shown here is derived from an EMBL/GenBank/DDBJ whole genome shotgun (WGS) entry which is preliminary data.</text>
</comment>
<organism evidence="1 2">
    <name type="scientific">Trifolium pratense</name>
    <name type="common">Red clover</name>
    <dbReference type="NCBI Taxonomy" id="57577"/>
    <lineage>
        <taxon>Eukaryota</taxon>
        <taxon>Viridiplantae</taxon>
        <taxon>Streptophyta</taxon>
        <taxon>Embryophyta</taxon>
        <taxon>Tracheophyta</taxon>
        <taxon>Spermatophyta</taxon>
        <taxon>Magnoliopsida</taxon>
        <taxon>eudicotyledons</taxon>
        <taxon>Gunneridae</taxon>
        <taxon>Pentapetalae</taxon>
        <taxon>rosids</taxon>
        <taxon>fabids</taxon>
        <taxon>Fabales</taxon>
        <taxon>Fabaceae</taxon>
        <taxon>Papilionoideae</taxon>
        <taxon>50 kb inversion clade</taxon>
        <taxon>NPAAA clade</taxon>
        <taxon>Hologalegina</taxon>
        <taxon>IRL clade</taxon>
        <taxon>Trifolieae</taxon>
        <taxon>Trifolium</taxon>
    </lineage>
</organism>
<accession>A0ACB0IGI0</accession>
<evidence type="ECO:0000313" key="1">
    <source>
        <dbReference type="EMBL" id="CAJ2631100.1"/>
    </source>
</evidence>
<dbReference type="Proteomes" id="UP001177021">
    <property type="component" value="Unassembled WGS sequence"/>
</dbReference>
<name>A0ACB0IGI0_TRIPR</name>
<proteinExistence type="predicted"/>
<dbReference type="EMBL" id="CASHSV030000001">
    <property type="protein sequence ID" value="CAJ2631100.1"/>
    <property type="molecule type" value="Genomic_DNA"/>
</dbReference>
<evidence type="ECO:0000313" key="2">
    <source>
        <dbReference type="Proteomes" id="UP001177021"/>
    </source>
</evidence>
<reference evidence="1" key="1">
    <citation type="submission" date="2023-10" db="EMBL/GenBank/DDBJ databases">
        <authorList>
            <person name="Rodriguez Cubillos JULIANA M."/>
            <person name="De Vega J."/>
        </authorList>
    </citation>
    <scope>NUCLEOTIDE SEQUENCE</scope>
</reference>
<gene>
    <name evidence="1" type="ORF">MILVUS5_LOCUS2736</name>
</gene>
<protein>
    <submittedName>
        <fullName evidence="1">Uncharacterized protein</fullName>
    </submittedName>
</protein>
<sequence length="524" mass="59915">MDKVISNWTMEFLIQSFVPDSLIQKTLTVLPNSTADSRLKIALLLRTLQTTLLNASLSETSLEILEHLENLYHNDAIPIFDAMRSAYCAVAVESTVKYLVACPEAPSGEYYSAVRRIWHQRVHKLSEEGRRRRSELLSDELDQWRQDVEAALWNVRVSERLVGLNTRRDAMNQMNRFLKEAWETIGLSYIDSMETVSIGNALRHERVCEIASGSVVSNKCEGKLEGLRKEKMNSVGHDENENENVNNNENENEENDNVNGDVATMRENHGNEQLEERVGTYCDANQEVGGCDSSKGDKEIRKDNHQLKRKHSAIQTYHTGVRISDAEEASEEAKTTNLSFKFENLPSAEVEKVWESLRSSSIEVKAMVKDPLPDALHASEIVRSKLAAKDINRRPPVENQSGHVDAPDSTECKTIVLYQPNDINLGKKSSVHCSSSSRRLLPKLMERGSSAHTFEWDDSIENKPHVKQPKKKKRRWTSLEEDTLRDGVKMFGEGNWRDIREFYRKIFEFRSAGDLKDKWRNLIR</sequence>
<keyword evidence="2" id="KW-1185">Reference proteome</keyword>